<name>A0A9D4QLE7_DREPO</name>
<sequence length="65" mass="7553">MSSYNRNTNAEVSSVLAIVISKESNTTEYIGMDVFLARYPYINLVEERMVFLMARYLSFLLQFDS</sequence>
<evidence type="ECO:0000313" key="1">
    <source>
        <dbReference type="EMBL" id="KAH3834497.1"/>
    </source>
</evidence>
<evidence type="ECO:0000313" key="2">
    <source>
        <dbReference type="Proteomes" id="UP000828390"/>
    </source>
</evidence>
<comment type="caution">
    <text evidence="1">The sequence shown here is derived from an EMBL/GenBank/DDBJ whole genome shotgun (WGS) entry which is preliminary data.</text>
</comment>
<gene>
    <name evidence="1" type="ORF">DPMN_107825</name>
</gene>
<proteinExistence type="predicted"/>
<dbReference type="Proteomes" id="UP000828390">
    <property type="component" value="Unassembled WGS sequence"/>
</dbReference>
<protein>
    <submittedName>
        <fullName evidence="1">Uncharacterized protein</fullName>
    </submittedName>
</protein>
<dbReference type="AlphaFoldDB" id="A0A9D4QLE7"/>
<keyword evidence="2" id="KW-1185">Reference proteome</keyword>
<accession>A0A9D4QLE7</accession>
<organism evidence="1 2">
    <name type="scientific">Dreissena polymorpha</name>
    <name type="common">Zebra mussel</name>
    <name type="synonym">Mytilus polymorpha</name>
    <dbReference type="NCBI Taxonomy" id="45954"/>
    <lineage>
        <taxon>Eukaryota</taxon>
        <taxon>Metazoa</taxon>
        <taxon>Spiralia</taxon>
        <taxon>Lophotrochozoa</taxon>
        <taxon>Mollusca</taxon>
        <taxon>Bivalvia</taxon>
        <taxon>Autobranchia</taxon>
        <taxon>Heteroconchia</taxon>
        <taxon>Euheterodonta</taxon>
        <taxon>Imparidentia</taxon>
        <taxon>Neoheterodontei</taxon>
        <taxon>Myida</taxon>
        <taxon>Dreissenoidea</taxon>
        <taxon>Dreissenidae</taxon>
        <taxon>Dreissena</taxon>
    </lineage>
</organism>
<reference evidence="1" key="2">
    <citation type="submission" date="2020-11" db="EMBL/GenBank/DDBJ databases">
        <authorList>
            <person name="McCartney M.A."/>
            <person name="Auch B."/>
            <person name="Kono T."/>
            <person name="Mallez S."/>
            <person name="Becker A."/>
            <person name="Gohl D.M."/>
            <person name="Silverstein K.A.T."/>
            <person name="Koren S."/>
            <person name="Bechman K.B."/>
            <person name="Herman A."/>
            <person name="Abrahante J.E."/>
            <person name="Garbe J."/>
        </authorList>
    </citation>
    <scope>NUCLEOTIDE SEQUENCE</scope>
    <source>
        <strain evidence="1">Duluth1</strain>
        <tissue evidence="1">Whole animal</tissue>
    </source>
</reference>
<dbReference type="EMBL" id="JAIWYP010000004">
    <property type="protein sequence ID" value="KAH3834497.1"/>
    <property type="molecule type" value="Genomic_DNA"/>
</dbReference>
<reference evidence="1" key="1">
    <citation type="journal article" date="2019" name="bioRxiv">
        <title>The Genome of the Zebra Mussel, Dreissena polymorpha: A Resource for Invasive Species Research.</title>
        <authorList>
            <person name="McCartney M.A."/>
            <person name="Auch B."/>
            <person name="Kono T."/>
            <person name="Mallez S."/>
            <person name="Zhang Y."/>
            <person name="Obille A."/>
            <person name="Becker A."/>
            <person name="Abrahante J.E."/>
            <person name="Garbe J."/>
            <person name="Badalamenti J.P."/>
            <person name="Herman A."/>
            <person name="Mangelson H."/>
            <person name="Liachko I."/>
            <person name="Sullivan S."/>
            <person name="Sone E.D."/>
            <person name="Koren S."/>
            <person name="Silverstein K.A.T."/>
            <person name="Beckman K.B."/>
            <person name="Gohl D.M."/>
        </authorList>
    </citation>
    <scope>NUCLEOTIDE SEQUENCE</scope>
    <source>
        <strain evidence="1">Duluth1</strain>
        <tissue evidence="1">Whole animal</tissue>
    </source>
</reference>